<feature type="transmembrane region" description="Helical" evidence="7">
    <location>
        <begin position="210"/>
        <end position="229"/>
    </location>
</feature>
<dbReference type="InterPro" id="IPR035906">
    <property type="entry name" value="MetI-like_sf"/>
</dbReference>
<dbReference type="Gene3D" id="1.10.3720.10">
    <property type="entry name" value="MetI-like"/>
    <property type="match status" value="1"/>
</dbReference>
<protein>
    <submittedName>
        <fullName evidence="9">ABC transporter permease</fullName>
    </submittedName>
</protein>
<evidence type="ECO:0000256" key="5">
    <source>
        <dbReference type="ARBA" id="ARBA00022989"/>
    </source>
</evidence>
<dbReference type="GO" id="GO:0055085">
    <property type="term" value="P:transmembrane transport"/>
    <property type="evidence" value="ECO:0007669"/>
    <property type="project" value="InterPro"/>
</dbReference>
<keyword evidence="3" id="KW-1003">Cell membrane</keyword>
<dbReference type="EMBL" id="VWPK01000006">
    <property type="protein sequence ID" value="KAA5613523.1"/>
    <property type="molecule type" value="Genomic_DNA"/>
</dbReference>
<comment type="similarity">
    <text evidence="7">Belongs to the binding-protein-dependent transport system permease family.</text>
</comment>
<feature type="transmembrane region" description="Helical" evidence="7">
    <location>
        <begin position="241"/>
        <end position="262"/>
    </location>
</feature>
<keyword evidence="6 7" id="KW-0472">Membrane</keyword>
<dbReference type="PANTHER" id="PTHR30151">
    <property type="entry name" value="ALKANE SULFONATE ABC TRANSPORTER-RELATED, MEMBRANE SUBUNIT"/>
    <property type="match status" value="1"/>
</dbReference>
<evidence type="ECO:0000256" key="7">
    <source>
        <dbReference type="RuleBase" id="RU363032"/>
    </source>
</evidence>
<comment type="subcellular location">
    <subcellularLocation>
        <location evidence="1 7">Cell membrane</location>
        <topology evidence="1 7">Multi-pass membrane protein</topology>
    </subcellularLocation>
</comment>
<dbReference type="OrthoDB" id="8138334at2"/>
<gene>
    <name evidence="9" type="ORF">F1189_05555</name>
</gene>
<name>A0A5M6IZ00_9PROT</name>
<dbReference type="PROSITE" id="PS50928">
    <property type="entry name" value="ABC_TM1"/>
    <property type="match status" value="1"/>
</dbReference>
<evidence type="ECO:0000313" key="9">
    <source>
        <dbReference type="EMBL" id="KAA5613523.1"/>
    </source>
</evidence>
<keyword evidence="4 7" id="KW-0812">Transmembrane</keyword>
<dbReference type="PANTHER" id="PTHR30151:SF0">
    <property type="entry name" value="ABC TRANSPORTER PERMEASE PROTEIN MJ0413-RELATED"/>
    <property type="match status" value="1"/>
</dbReference>
<dbReference type="Pfam" id="PF00528">
    <property type="entry name" value="BPD_transp_1"/>
    <property type="match status" value="1"/>
</dbReference>
<dbReference type="AlphaFoldDB" id="A0A5M6IZ00"/>
<evidence type="ECO:0000256" key="1">
    <source>
        <dbReference type="ARBA" id="ARBA00004651"/>
    </source>
</evidence>
<accession>A0A5M6IZ00</accession>
<proteinExistence type="inferred from homology"/>
<feature type="transmembrane region" description="Helical" evidence="7">
    <location>
        <begin position="86"/>
        <end position="108"/>
    </location>
</feature>
<evidence type="ECO:0000256" key="6">
    <source>
        <dbReference type="ARBA" id="ARBA00023136"/>
    </source>
</evidence>
<dbReference type="CDD" id="cd06261">
    <property type="entry name" value="TM_PBP2"/>
    <property type="match status" value="1"/>
</dbReference>
<dbReference type="RefSeq" id="WP_150039634.1">
    <property type="nucleotide sequence ID" value="NZ_OW485601.1"/>
</dbReference>
<feature type="transmembrane region" description="Helical" evidence="7">
    <location>
        <begin position="21"/>
        <end position="42"/>
    </location>
</feature>
<keyword evidence="2 7" id="KW-0813">Transport</keyword>
<keyword evidence="10" id="KW-1185">Reference proteome</keyword>
<dbReference type="InterPro" id="IPR000515">
    <property type="entry name" value="MetI-like"/>
</dbReference>
<feature type="transmembrane region" description="Helical" evidence="7">
    <location>
        <begin position="120"/>
        <end position="139"/>
    </location>
</feature>
<sequence length="272" mass="28723">MSTSLAATAAPARSDRLWPRLRALLGGAFTRSIAVLTFLAVWEVLPRSGAVDAVFLPPVSEVATTAWQMALSGTLATHLGASLLRVLAGFLLAVGVCIPAGLAIGASRRLAMLLDPVMEIFRNTAPLALLPVFTLILGIGETSKVAMVFYAASWPLLLSTITGVRTVDPLLIKAARSLGLRPVALFRKVVLPASVPTIFTGIRLASGMSILVLIAAEMVGARAGLGYLVNAAQFNFEIPQMYAGILLLSLLGVTINALLVSIERRLSAWNRV</sequence>
<dbReference type="Proteomes" id="UP000325255">
    <property type="component" value="Unassembled WGS sequence"/>
</dbReference>
<evidence type="ECO:0000256" key="4">
    <source>
        <dbReference type="ARBA" id="ARBA00022692"/>
    </source>
</evidence>
<organism evidence="9 10">
    <name type="scientific">Rhodovastum atsumiense</name>
    <dbReference type="NCBI Taxonomy" id="504468"/>
    <lineage>
        <taxon>Bacteria</taxon>
        <taxon>Pseudomonadati</taxon>
        <taxon>Pseudomonadota</taxon>
        <taxon>Alphaproteobacteria</taxon>
        <taxon>Acetobacterales</taxon>
        <taxon>Acetobacteraceae</taxon>
        <taxon>Rhodovastum</taxon>
    </lineage>
</organism>
<evidence type="ECO:0000256" key="2">
    <source>
        <dbReference type="ARBA" id="ARBA00022448"/>
    </source>
</evidence>
<evidence type="ECO:0000256" key="3">
    <source>
        <dbReference type="ARBA" id="ARBA00022475"/>
    </source>
</evidence>
<keyword evidence="5 7" id="KW-1133">Transmembrane helix</keyword>
<evidence type="ECO:0000313" key="10">
    <source>
        <dbReference type="Proteomes" id="UP000325255"/>
    </source>
</evidence>
<dbReference type="SUPFAM" id="SSF161098">
    <property type="entry name" value="MetI-like"/>
    <property type="match status" value="1"/>
</dbReference>
<comment type="caution">
    <text evidence="9">The sequence shown here is derived from an EMBL/GenBank/DDBJ whole genome shotgun (WGS) entry which is preliminary data.</text>
</comment>
<feature type="domain" description="ABC transmembrane type-1" evidence="8">
    <location>
        <begin position="79"/>
        <end position="259"/>
    </location>
</feature>
<dbReference type="GO" id="GO:0005886">
    <property type="term" value="C:plasma membrane"/>
    <property type="evidence" value="ECO:0007669"/>
    <property type="project" value="UniProtKB-SubCell"/>
</dbReference>
<reference evidence="9 10" key="1">
    <citation type="submission" date="2019-09" db="EMBL/GenBank/DDBJ databases">
        <title>Genome sequence of Rhodovastum atsumiense, a diverse member of the Acetobacteraceae family of non-sulfur purple photosynthetic bacteria.</title>
        <authorList>
            <person name="Meyer T."/>
            <person name="Kyndt J."/>
        </authorList>
    </citation>
    <scope>NUCLEOTIDE SEQUENCE [LARGE SCALE GENOMIC DNA]</scope>
    <source>
        <strain evidence="9 10">DSM 21279</strain>
    </source>
</reference>
<evidence type="ECO:0000259" key="8">
    <source>
        <dbReference type="PROSITE" id="PS50928"/>
    </source>
</evidence>
<feature type="transmembrane region" description="Helical" evidence="7">
    <location>
        <begin position="145"/>
        <end position="164"/>
    </location>
</feature>